<dbReference type="InterPro" id="IPR039418">
    <property type="entry name" value="LexA-like"/>
</dbReference>
<reference evidence="5" key="1">
    <citation type="journal article" date="2019" name="Int. J. Syst. Evol. Microbiol.">
        <title>The Global Catalogue of Microorganisms (GCM) 10K type strain sequencing project: providing services to taxonomists for standard genome sequencing and annotation.</title>
        <authorList>
            <consortium name="The Broad Institute Genomics Platform"/>
            <consortium name="The Broad Institute Genome Sequencing Center for Infectious Disease"/>
            <person name="Wu L."/>
            <person name="Ma J."/>
        </authorList>
    </citation>
    <scope>NUCLEOTIDE SEQUENCE [LARGE SCALE GENOMIC DNA]</scope>
    <source>
        <strain evidence="5">JCM 17225</strain>
    </source>
</reference>
<dbReference type="Proteomes" id="UP001501469">
    <property type="component" value="Unassembled WGS sequence"/>
</dbReference>
<dbReference type="InterPro" id="IPR015927">
    <property type="entry name" value="Peptidase_S24_S26A/B/C"/>
</dbReference>
<keyword evidence="5" id="KW-1185">Reference proteome</keyword>
<dbReference type="InterPro" id="IPR036286">
    <property type="entry name" value="LexA/Signal_pep-like_sf"/>
</dbReference>
<accession>A0ABP7ULB0</accession>
<sequence length="299" mass="33727">MEQQKQIGDRLSAIIEHYGDSVYGAAKKLGHDRPTKLYNFIGHKFKPGFDTLVEVLETYPEVNPGWLLLGQGDMLAAAKAADEPKAAPKKPAAERAHVHYGGLHAPAVITLNLAGEEGIMLVPTPAQAGYQLSRNHPDALREMDLELLALPQFSGKSHRAFEVEGSSMEPTLWTSDVVIARCVDDWRMVKPRHVYVVVTEETMMVKRIPRPIRNEDQEVELLSDNGYFSPHTIPRETIWEIWEVRGILTTRVPANKEEAFERVAGLLEIMARDSSDMRGRLLEMMERITGRQNDQLRLV</sequence>
<dbReference type="Pfam" id="PF00717">
    <property type="entry name" value="Peptidase_S24"/>
    <property type="match status" value="1"/>
</dbReference>
<evidence type="ECO:0000256" key="2">
    <source>
        <dbReference type="ARBA" id="ARBA00022801"/>
    </source>
</evidence>
<dbReference type="Gene3D" id="2.10.109.10">
    <property type="entry name" value="Umud Fragment, subunit A"/>
    <property type="match status" value="1"/>
</dbReference>
<dbReference type="EMBL" id="BAABDK010000027">
    <property type="protein sequence ID" value="GAA4045883.1"/>
    <property type="molecule type" value="Genomic_DNA"/>
</dbReference>
<dbReference type="InterPro" id="IPR019756">
    <property type="entry name" value="Pept_S26A_signal_pept_1_Ser-AS"/>
</dbReference>
<protein>
    <recommendedName>
        <fullName evidence="3">Peptidase S24/S26A/S26B/S26C domain-containing protein</fullName>
    </recommendedName>
</protein>
<keyword evidence="2" id="KW-0378">Hydrolase</keyword>
<proteinExistence type="predicted"/>
<evidence type="ECO:0000313" key="4">
    <source>
        <dbReference type="EMBL" id="GAA4045883.1"/>
    </source>
</evidence>
<name>A0ABP7ULB0_9BACT</name>
<dbReference type="RefSeq" id="WP_345057054.1">
    <property type="nucleotide sequence ID" value="NZ_BAABDK010000027.1"/>
</dbReference>
<evidence type="ECO:0000259" key="3">
    <source>
        <dbReference type="Pfam" id="PF00717"/>
    </source>
</evidence>
<evidence type="ECO:0000256" key="1">
    <source>
        <dbReference type="ARBA" id="ARBA00022670"/>
    </source>
</evidence>
<keyword evidence="1" id="KW-0645">Protease</keyword>
<dbReference type="SUPFAM" id="SSF51306">
    <property type="entry name" value="LexA/Signal peptidase"/>
    <property type="match status" value="1"/>
</dbReference>
<organism evidence="4 5">
    <name type="scientific">Hymenobacter glaciei</name>
    <dbReference type="NCBI Taxonomy" id="877209"/>
    <lineage>
        <taxon>Bacteria</taxon>
        <taxon>Pseudomonadati</taxon>
        <taxon>Bacteroidota</taxon>
        <taxon>Cytophagia</taxon>
        <taxon>Cytophagales</taxon>
        <taxon>Hymenobacteraceae</taxon>
        <taxon>Hymenobacter</taxon>
    </lineage>
</organism>
<dbReference type="CDD" id="cd06529">
    <property type="entry name" value="S24_LexA-like"/>
    <property type="match status" value="1"/>
</dbReference>
<dbReference type="PROSITE" id="PS00501">
    <property type="entry name" value="SPASE_I_1"/>
    <property type="match status" value="1"/>
</dbReference>
<comment type="caution">
    <text evidence="4">The sequence shown here is derived from an EMBL/GenBank/DDBJ whole genome shotgun (WGS) entry which is preliminary data.</text>
</comment>
<evidence type="ECO:0000313" key="5">
    <source>
        <dbReference type="Proteomes" id="UP001501469"/>
    </source>
</evidence>
<feature type="domain" description="Peptidase S24/S26A/S26B/S26C" evidence="3">
    <location>
        <begin position="154"/>
        <end position="238"/>
    </location>
</feature>
<gene>
    <name evidence="4" type="ORF">GCM10022409_34930</name>
</gene>